<evidence type="ECO:0000256" key="3">
    <source>
        <dbReference type="ARBA" id="ARBA00023015"/>
    </source>
</evidence>
<evidence type="ECO:0000256" key="4">
    <source>
        <dbReference type="ARBA" id="ARBA00023163"/>
    </source>
</evidence>
<accession>A0A9P0KFI2</accession>
<evidence type="ECO:0000259" key="7">
    <source>
        <dbReference type="Pfam" id="PF13873"/>
    </source>
</evidence>
<feature type="compositionally biased region" description="Polar residues" evidence="6">
    <location>
        <begin position="76"/>
        <end position="90"/>
    </location>
</feature>
<reference evidence="8" key="1">
    <citation type="submission" date="2022-03" db="EMBL/GenBank/DDBJ databases">
        <authorList>
            <person name="Sayadi A."/>
        </authorList>
    </citation>
    <scope>NUCLEOTIDE SEQUENCE</scope>
</reference>
<dbReference type="EMBL" id="CAKOFQ010006766">
    <property type="protein sequence ID" value="CAH1969765.1"/>
    <property type="molecule type" value="Genomic_DNA"/>
</dbReference>
<feature type="region of interest" description="Disordered" evidence="6">
    <location>
        <begin position="76"/>
        <end position="115"/>
    </location>
</feature>
<evidence type="ECO:0000313" key="8">
    <source>
        <dbReference type="EMBL" id="CAH1969765.1"/>
    </source>
</evidence>
<dbReference type="OrthoDB" id="6741731at2759"/>
<dbReference type="Pfam" id="PF13873">
    <property type="entry name" value="Myb_DNA-bind_5"/>
    <property type="match status" value="1"/>
</dbReference>
<name>A0A9P0KFI2_ACAOB</name>
<comment type="subunit">
    <text evidence="1">Self-associates forming complexes of several hundred monomers.</text>
</comment>
<evidence type="ECO:0000256" key="5">
    <source>
        <dbReference type="ARBA" id="ARBA00025466"/>
    </source>
</evidence>
<feature type="domain" description="Myb/SANT-like DNA-binding" evidence="7">
    <location>
        <begin position="2"/>
        <end position="53"/>
    </location>
</feature>
<keyword evidence="3" id="KW-0805">Transcription regulation</keyword>
<organism evidence="8 9">
    <name type="scientific">Acanthoscelides obtectus</name>
    <name type="common">Bean weevil</name>
    <name type="synonym">Bruchus obtectus</name>
    <dbReference type="NCBI Taxonomy" id="200917"/>
    <lineage>
        <taxon>Eukaryota</taxon>
        <taxon>Metazoa</taxon>
        <taxon>Ecdysozoa</taxon>
        <taxon>Arthropoda</taxon>
        <taxon>Hexapoda</taxon>
        <taxon>Insecta</taxon>
        <taxon>Pterygota</taxon>
        <taxon>Neoptera</taxon>
        <taxon>Endopterygota</taxon>
        <taxon>Coleoptera</taxon>
        <taxon>Polyphaga</taxon>
        <taxon>Cucujiformia</taxon>
        <taxon>Chrysomeloidea</taxon>
        <taxon>Chrysomelidae</taxon>
        <taxon>Bruchinae</taxon>
        <taxon>Bruchini</taxon>
        <taxon>Acanthoscelides</taxon>
    </lineage>
</organism>
<evidence type="ECO:0000256" key="2">
    <source>
        <dbReference type="ARBA" id="ARBA00016807"/>
    </source>
</evidence>
<comment type="caution">
    <text evidence="8">The sequence shown here is derived from an EMBL/GenBank/DDBJ whole genome shotgun (WGS) entry which is preliminary data.</text>
</comment>
<keyword evidence="4" id="KW-0804">Transcription</keyword>
<evidence type="ECO:0000313" key="9">
    <source>
        <dbReference type="Proteomes" id="UP001152888"/>
    </source>
</evidence>
<protein>
    <recommendedName>
        <fullName evidence="2">Regulatory protein zeste</fullName>
    </recommendedName>
</protein>
<sequence>MENKKTDGVSVQEKNQAWSKITAKFNAACLEGRHRTMDSLKELFDNKKRELRKPKAEILKLVVGLHRELVITESSQLMEDGNQENNSRSMEQLADISRGWKKGSDLKKPVSAQLR</sequence>
<proteinExistence type="predicted"/>
<keyword evidence="9" id="KW-1185">Reference proteome</keyword>
<dbReference type="InterPro" id="IPR028002">
    <property type="entry name" value="Myb_DNA-bind_5"/>
</dbReference>
<dbReference type="AlphaFoldDB" id="A0A9P0KFI2"/>
<gene>
    <name evidence="8" type="ORF">ACAOBT_LOCUS8537</name>
</gene>
<evidence type="ECO:0000256" key="1">
    <source>
        <dbReference type="ARBA" id="ARBA00011764"/>
    </source>
</evidence>
<dbReference type="Proteomes" id="UP001152888">
    <property type="component" value="Unassembled WGS sequence"/>
</dbReference>
<evidence type="ECO:0000256" key="6">
    <source>
        <dbReference type="SAM" id="MobiDB-lite"/>
    </source>
</evidence>
<comment type="function">
    <text evidence="5">Involved in transvection phenomena (= synapsis-dependent gene expression), where the synaptic pairing of chromosomes carrying genes with which zeste interacts influences the expression of these genes. Zeste binds to DNA and stimulates transcription from a nearby promoter.</text>
</comment>